<name>A0AA37BQ86_9ARCH</name>
<reference evidence="1" key="1">
    <citation type="journal article" date="2014" name="Int. J. Syst. Evol. Microbiol.">
        <title>Complete genome sequence of Corynebacterium casei LMG S-19264T (=DSM 44701T), isolated from a smear-ripened cheese.</title>
        <authorList>
            <consortium name="US DOE Joint Genome Institute (JGI-PGF)"/>
            <person name="Walter F."/>
            <person name="Albersmeier A."/>
            <person name="Kalinowski J."/>
            <person name="Ruckert C."/>
        </authorList>
    </citation>
    <scope>NUCLEOTIDE SEQUENCE</scope>
    <source>
        <strain evidence="1">JCM 13583</strain>
    </source>
</reference>
<organism evidence="1 2">
    <name type="scientific">Thermogymnomonas acidicola</name>
    <dbReference type="NCBI Taxonomy" id="399579"/>
    <lineage>
        <taxon>Archaea</taxon>
        <taxon>Methanobacteriati</taxon>
        <taxon>Thermoplasmatota</taxon>
        <taxon>Thermoplasmata</taxon>
        <taxon>Thermoplasmatales</taxon>
        <taxon>Thermogymnomonas</taxon>
    </lineage>
</organism>
<evidence type="ECO:0000313" key="2">
    <source>
        <dbReference type="Proteomes" id="UP000632195"/>
    </source>
</evidence>
<dbReference type="SUPFAM" id="SSF51569">
    <property type="entry name" value="Aldolase"/>
    <property type="match status" value="1"/>
</dbReference>
<accession>A0AA37BQ86</accession>
<dbReference type="Proteomes" id="UP000632195">
    <property type="component" value="Unassembled WGS sequence"/>
</dbReference>
<dbReference type="GO" id="GO:0008675">
    <property type="term" value="F:2-dehydro-3-deoxy-phosphogluconate aldolase activity"/>
    <property type="evidence" value="ECO:0007669"/>
    <property type="project" value="UniProtKB-ARBA"/>
</dbReference>
<evidence type="ECO:0008006" key="3">
    <source>
        <dbReference type="Google" id="ProtNLM"/>
    </source>
</evidence>
<dbReference type="EMBL" id="BMNY01000001">
    <property type="protein sequence ID" value="GGM68631.1"/>
    <property type="molecule type" value="Genomic_DNA"/>
</dbReference>
<keyword evidence="2" id="KW-1185">Reference proteome</keyword>
<comment type="caution">
    <text evidence="1">The sequence shown here is derived from an EMBL/GenBank/DDBJ whole genome shotgun (WGS) entry which is preliminary data.</text>
</comment>
<protein>
    <recommendedName>
        <fullName evidence="3">Dihydrodipicolinate synthase family protein</fullName>
    </recommendedName>
</protein>
<dbReference type="AlphaFoldDB" id="A0AA37BQ86"/>
<dbReference type="SMART" id="SM01130">
    <property type="entry name" value="DHDPS"/>
    <property type="match status" value="1"/>
</dbReference>
<evidence type="ECO:0000313" key="1">
    <source>
        <dbReference type="EMBL" id="GGM68631.1"/>
    </source>
</evidence>
<dbReference type="RefSeq" id="WP_188679773.1">
    <property type="nucleotide sequence ID" value="NZ_BMNY01000001.1"/>
</dbReference>
<proteinExistence type="predicted"/>
<reference evidence="1" key="2">
    <citation type="submission" date="2022-09" db="EMBL/GenBank/DDBJ databases">
        <authorList>
            <person name="Sun Q."/>
            <person name="Ohkuma M."/>
        </authorList>
    </citation>
    <scope>NUCLEOTIDE SEQUENCE</scope>
    <source>
        <strain evidence="1">JCM 13583</strain>
    </source>
</reference>
<dbReference type="InterPro" id="IPR002220">
    <property type="entry name" value="DapA-like"/>
</dbReference>
<dbReference type="InterPro" id="IPR013785">
    <property type="entry name" value="Aldolase_TIM"/>
</dbReference>
<sequence>MDRVIPAIPTLFSEDGEVACDCYGGIFSWLRENGVGNAAIHMIGGEYYKLADHERVLTARHIARTFGTSFSIYVNVSASSYNSSLRIMGALAGYKVSGYVVNSPVQSPLRSEEERVYDISMKIIERSGAPFILQVYGSVPQGSTLEGMLRTGRICALKVEASLGEERRIADLLSSRVPLLSGRFGSSFIEELAMGFHGCMPDPLSAPFLMRALDLHLSGRDRDAREVLSVLSVYHSLLLQHFDSFPYLVREAMAGAGIIERAGFREPTVVPDRATVERARSEGYRLVKAADSLTRS</sequence>
<dbReference type="Pfam" id="PF00701">
    <property type="entry name" value="DHDPS"/>
    <property type="match status" value="1"/>
</dbReference>
<gene>
    <name evidence="1" type="ORF">GCM10007108_03400</name>
</gene>
<dbReference type="Gene3D" id="3.20.20.70">
    <property type="entry name" value="Aldolase class I"/>
    <property type="match status" value="1"/>
</dbReference>